<reference evidence="1 2" key="1">
    <citation type="journal article" date="2022" name="bioRxiv">
        <title>The genome of the oomycete Peronosclerospora sorghi, a cosmopolitan pathogen of maize and sorghum, is inflated with dispersed pseudogenes.</title>
        <authorList>
            <person name="Fletcher K."/>
            <person name="Martin F."/>
            <person name="Isakeit T."/>
            <person name="Cavanaugh K."/>
            <person name="Magill C."/>
            <person name="Michelmore R."/>
        </authorList>
    </citation>
    <scope>NUCLEOTIDE SEQUENCE [LARGE SCALE GENOMIC DNA]</scope>
    <source>
        <strain evidence="1">P6</strain>
    </source>
</reference>
<gene>
    <name evidence="1" type="ORF">PsorP6_010597</name>
</gene>
<keyword evidence="2" id="KW-1185">Reference proteome</keyword>
<organism evidence="1 2">
    <name type="scientific">Peronosclerospora sorghi</name>
    <dbReference type="NCBI Taxonomy" id="230839"/>
    <lineage>
        <taxon>Eukaryota</taxon>
        <taxon>Sar</taxon>
        <taxon>Stramenopiles</taxon>
        <taxon>Oomycota</taxon>
        <taxon>Peronosporomycetes</taxon>
        <taxon>Peronosporales</taxon>
        <taxon>Peronosporaceae</taxon>
        <taxon>Peronosclerospora</taxon>
    </lineage>
</organism>
<evidence type="ECO:0000313" key="2">
    <source>
        <dbReference type="Proteomes" id="UP001163321"/>
    </source>
</evidence>
<proteinExistence type="predicted"/>
<comment type="caution">
    <text evidence="1">The sequence shown here is derived from an EMBL/GenBank/DDBJ whole genome shotgun (WGS) entry which is preliminary data.</text>
</comment>
<sequence>MMQTRISRSKRRLCWRRSRRGYGTFYANGTLTKYEVVDTDAAPPKMALNVVPTRVPSIRMSSVASNWRKKAKNTPS</sequence>
<name>A0ACC0VWV8_9STRA</name>
<protein>
    <submittedName>
        <fullName evidence="1">Uncharacterized protein</fullName>
    </submittedName>
</protein>
<dbReference type="EMBL" id="CM047585">
    <property type="protein sequence ID" value="KAI9910400.1"/>
    <property type="molecule type" value="Genomic_DNA"/>
</dbReference>
<dbReference type="Proteomes" id="UP001163321">
    <property type="component" value="Chromosome 6"/>
</dbReference>
<evidence type="ECO:0000313" key="1">
    <source>
        <dbReference type="EMBL" id="KAI9910400.1"/>
    </source>
</evidence>
<accession>A0ACC0VWV8</accession>